<reference evidence="1 2" key="1">
    <citation type="submission" date="2018-04" db="EMBL/GenBank/DDBJ databases">
        <title>WGS assembly of Panicum hallii var. hallii HAL2.</title>
        <authorList>
            <person name="Lovell J."/>
            <person name="Jenkins J."/>
            <person name="Lowry D."/>
            <person name="Mamidi S."/>
            <person name="Sreedasyam A."/>
            <person name="Weng X."/>
            <person name="Barry K."/>
            <person name="Bonette J."/>
            <person name="Campitelli B."/>
            <person name="Daum C."/>
            <person name="Gordon S."/>
            <person name="Gould B."/>
            <person name="Lipzen A."/>
            <person name="MacQueen A."/>
            <person name="Palacio-Mejia J."/>
            <person name="Plott C."/>
            <person name="Shakirov E."/>
            <person name="Shu S."/>
            <person name="Yoshinaga Y."/>
            <person name="Zane M."/>
            <person name="Rokhsar D."/>
            <person name="Grimwood J."/>
            <person name="Schmutz J."/>
            <person name="Juenger T."/>
        </authorList>
    </citation>
    <scope>NUCLEOTIDE SEQUENCE [LARGE SCALE GENOMIC DNA]</scope>
    <source>
        <strain evidence="2">cv. HAL2</strain>
    </source>
</reference>
<protein>
    <submittedName>
        <fullName evidence="1">Uncharacterized protein</fullName>
    </submittedName>
</protein>
<organism evidence="1 2">
    <name type="scientific">Panicum hallii var. hallii</name>
    <dbReference type="NCBI Taxonomy" id="1504633"/>
    <lineage>
        <taxon>Eukaryota</taxon>
        <taxon>Viridiplantae</taxon>
        <taxon>Streptophyta</taxon>
        <taxon>Embryophyta</taxon>
        <taxon>Tracheophyta</taxon>
        <taxon>Spermatophyta</taxon>
        <taxon>Magnoliopsida</taxon>
        <taxon>Liliopsida</taxon>
        <taxon>Poales</taxon>
        <taxon>Poaceae</taxon>
        <taxon>PACMAD clade</taxon>
        <taxon>Panicoideae</taxon>
        <taxon>Panicodae</taxon>
        <taxon>Paniceae</taxon>
        <taxon>Panicinae</taxon>
        <taxon>Panicum</taxon>
        <taxon>Panicum sect. Panicum</taxon>
    </lineage>
</organism>
<dbReference type="Gramene" id="PUZ78190">
    <property type="protein sequence ID" value="PUZ78190"/>
    <property type="gene ID" value="GQ55_1G433100"/>
</dbReference>
<keyword evidence="2" id="KW-1185">Reference proteome</keyword>
<evidence type="ECO:0000313" key="1">
    <source>
        <dbReference type="EMBL" id="PUZ78190.1"/>
    </source>
</evidence>
<sequence>MEAPRRRRDYKTERVVVSQAPRCRLLNFEPKSPIARRATSASFCRTAASSTPLPAAASSSYRLCRPDPGGAARGQMWTTAKAVAGLVDSWGRSSPRRDYPRSIQTSRVEKISICS</sequence>
<dbReference type="AlphaFoldDB" id="A0A2T7FDQ1"/>
<gene>
    <name evidence="1" type="ORF">GQ55_1G433100</name>
</gene>
<dbReference type="Proteomes" id="UP000244336">
    <property type="component" value="Chromosome 1"/>
</dbReference>
<proteinExistence type="predicted"/>
<accession>A0A2T7FDQ1</accession>
<evidence type="ECO:0000313" key="2">
    <source>
        <dbReference type="Proteomes" id="UP000244336"/>
    </source>
</evidence>
<dbReference type="EMBL" id="CM009749">
    <property type="protein sequence ID" value="PUZ78190.1"/>
    <property type="molecule type" value="Genomic_DNA"/>
</dbReference>
<name>A0A2T7FDQ1_9POAL</name>